<gene>
    <name evidence="2" type="ORF">PEP31012_00081</name>
</gene>
<dbReference type="Proteomes" id="UP000400981">
    <property type="component" value="Unassembled WGS sequence"/>
</dbReference>
<keyword evidence="3" id="KW-1185">Reference proteome</keyword>
<evidence type="ECO:0000313" key="2">
    <source>
        <dbReference type="EMBL" id="VVD60600.1"/>
    </source>
</evidence>
<evidence type="ECO:0000259" key="1">
    <source>
        <dbReference type="Pfam" id="PF01796"/>
    </source>
</evidence>
<evidence type="ECO:0000313" key="3">
    <source>
        <dbReference type="Proteomes" id="UP000400981"/>
    </source>
</evidence>
<dbReference type="InterPro" id="IPR012340">
    <property type="entry name" value="NA-bd_OB-fold"/>
</dbReference>
<sequence>MCPHCWSDSLLWDEAGGVGTVVSFSLVRRPNHPVFNDEVPIVLAEILLEENVAMLARVLDGIPTIGARVVLASDPETVKRYPLPAFRLAP</sequence>
<proteinExistence type="predicted"/>
<dbReference type="EMBL" id="CABPSH010000001">
    <property type="protein sequence ID" value="VVD60600.1"/>
    <property type="molecule type" value="Genomic_DNA"/>
</dbReference>
<reference evidence="2 3" key="1">
    <citation type="submission" date="2019-08" db="EMBL/GenBank/DDBJ databases">
        <authorList>
            <person name="Peeters C."/>
        </authorList>
    </citation>
    <scope>NUCLEOTIDE SEQUENCE [LARGE SCALE GENOMIC DNA]</scope>
    <source>
        <strain evidence="2 3">LMG 31012</strain>
    </source>
</reference>
<accession>A0A5E4RBF4</accession>
<dbReference type="SUPFAM" id="SSF50249">
    <property type="entry name" value="Nucleic acid-binding proteins"/>
    <property type="match status" value="1"/>
</dbReference>
<feature type="domain" description="ChsH2 C-terminal OB-fold" evidence="1">
    <location>
        <begin position="12"/>
        <end position="70"/>
    </location>
</feature>
<organism evidence="2 3">
    <name type="scientific">Pandoraea eparura</name>
    <dbReference type="NCBI Taxonomy" id="2508291"/>
    <lineage>
        <taxon>Bacteria</taxon>
        <taxon>Pseudomonadati</taxon>
        <taxon>Pseudomonadota</taxon>
        <taxon>Betaproteobacteria</taxon>
        <taxon>Burkholderiales</taxon>
        <taxon>Burkholderiaceae</taxon>
        <taxon>Pandoraea</taxon>
    </lineage>
</organism>
<dbReference type="AlphaFoldDB" id="A0A5E4RBF4"/>
<protein>
    <recommendedName>
        <fullName evidence="1">ChsH2 C-terminal OB-fold domain-containing protein</fullName>
    </recommendedName>
</protein>
<dbReference type="InterPro" id="IPR002878">
    <property type="entry name" value="ChsH2_C"/>
</dbReference>
<name>A0A5E4RBF4_9BURK</name>
<dbReference type="Pfam" id="PF01796">
    <property type="entry name" value="OB_ChsH2_C"/>
    <property type="match status" value="1"/>
</dbReference>